<evidence type="ECO:0000313" key="1">
    <source>
        <dbReference type="EMBL" id="KAJ8680337.1"/>
    </source>
</evidence>
<comment type="caution">
    <text evidence="1">The sequence shown here is derived from an EMBL/GenBank/DDBJ whole genome shotgun (WGS) entry which is preliminary data.</text>
</comment>
<sequence>MSNSATALHSAVKLCKISLIQELIRDGADIDARDQYGDTCLHYAIWARNENIFTLLLSAGTSPNRANQIGETPLSMAVILDNWFIVKQLVEAGADVNFICYRAELYTETALQVLMLLIILELHFHNLQRSKKSYRCTIAFSSHVGEVFISSFPETIFFSEIHQRSFYKKSYNKSSYMEGFA</sequence>
<gene>
    <name evidence="1" type="ORF">QAD02_016124</name>
</gene>
<keyword evidence="2" id="KW-1185">Reference proteome</keyword>
<evidence type="ECO:0000313" key="2">
    <source>
        <dbReference type="Proteomes" id="UP001239111"/>
    </source>
</evidence>
<name>A0ACC2PD43_9HYME</name>
<proteinExistence type="predicted"/>
<protein>
    <submittedName>
        <fullName evidence="1">Uncharacterized protein</fullName>
    </submittedName>
</protein>
<reference evidence="1" key="1">
    <citation type="submission" date="2023-04" db="EMBL/GenBank/DDBJ databases">
        <title>A chromosome-level genome assembly of the parasitoid wasp Eretmocerus hayati.</title>
        <authorList>
            <person name="Zhong Y."/>
            <person name="Liu S."/>
            <person name="Liu Y."/>
        </authorList>
    </citation>
    <scope>NUCLEOTIDE SEQUENCE</scope>
    <source>
        <strain evidence="1">ZJU_SS_LIU_2023</strain>
    </source>
</reference>
<organism evidence="1 2">
    <name type="scientific">Eretmocerus hayati</name>
    <dbReference type="NCBI Taxonomy" id="131215"/>
    <lineage>
        <taxon>Eukaryota</taxon>
        <taxon>Metazoa</taxon>
        <taxon>Ecdysozoa</taxon>
        <taxon>Arthropoda</taxon>
        <taxon>Hexapoda</taxon>
        <taxon>Insecta</taxon>
        <taxon>Pterygota</taxon>
        <taxon>Neoptera</taxon>
        <taxon>Endopterygota</taxon>
        <taxon>Hymenoptera</taxon>
        <taxon>Apocrita</taxon>
        <taxon>Proctotrupomorpha</taxon>
        <taxon>Chalcidoidea</taxon>
        <taxon>Aphelinidae</taxon>
        <taxon>Aphelininae</taxon>
        <taxon>Eretmocerus</taxon>
    </lineage>
</organism>
<dbReference type="Proteomes" id="UP001239111">
    <property type="component" value="Chromosome 2"/>
</dbReference>
<dbReference type="EMBL" id="CM056742">
    <property type="protein sequence ID" value="KAJ8680337.1"/>
    <property type="molecule type" value="Genomic_DNA"/>
</dbReference>
<accession>A0ACC2PD43</accession>